<name>A0A1R3R862_ASPC5</name>
<evidence type="ECO:0000313" key="2">
    <source>
        <dbReference type="EMBL" id="OOF90650.1"/>
    </source>
</evidence>
<protein>
    <submittedName>
        <fullName evidence="2">Uncharacterized protein</fullName>
    </submittedName>
</protein>
<keyword evidence="3" id="KW-1185">Reference proteome</keyword>
<accession>A0A1R3R862</accession>
<dbReference type="VEuPathDB" id="FungiDB:ASPCADRAFT_510682"/>
<dbReference type="EMBL" id="KV907515">
    <property type="protein sequence ID" value="OOF90650.1"/>
    <property type="molecule type" value="Genomic_DNA"/>
</dbReference>
<dbReference type="AlphaFoldDB" id="A0A1R3R862"/>
<evidence type="ECO:0000313" key="3">
    <source>
        <dbReference type="Proteomes" id="UP000188318"/>
    </source>
</evidence>
<dbReference type="OMA" id="YGYIVAD"/>
<keyword evidence="1" id="KW-0732">Signal</keyword>
<feature type="signal peptide" evidence="1">
    <location>
        <begin position="1"/>
        <end position="21"/>
    </location>
</feature>
<feature type="chain" id="PRO_5012571232" evidence="1">
    <location>
        <begin position="22"/>
        <end position="108"/>
    </location>
</feature>
<evidence type="ECO:0000256" key="1">
    <source>
        <dbReference type="SAM" id="SignalP"/>
    </source>
</evidence>
<organism evidence="2 3">
    <name type="scientific">Aspergillus carbonarius (strain ITEM 5010)</name>
    <dbReference type="NCBI Taxonomy" id="602072"/>
    <lineage>
        <taxon>Eukaryota</taxon>
        <taxon>Fungi</taxon>
        <taxon>Dikarya</taxon>
        <taxon>Ascomycota</taxon>
        <taxon>Pezizomycotina</taxon>
        <taxon>Eurotiomycetes</taxon>
        <taxon>Eurotiomycetidae</taxon>
        <taxon>Eurotiales</taxon>
        <taxon>Aspergillaceae</taxon>
        <taxon>Aspergillus</taxon>
        <taxon>Aspergillus subgen. Circumdati</taxon>
    </lineage>
</organism>
<dbReference type="Proteomes" id="UP000188318">
    <property type="component" value="Unassembled WGS sequence"/>
</dbReference>
<gene>
    <name evidence="2" type="ORF">ASPCADRAFT_510682</name>
</gene>
<sequence>MKHPILFAAGYGLLLSPMVAAAPTAKPALMKLRVRTEDLSGLLAKRDEDATALYAYIAADSELDKRDDEATALYAYIAADSELDKRDEDATALYAYIAADSEFNQRDE</sequence>
<proteinExistence type="predicted"/>
<dbReference type="OrthoDB" id="4481566at2759"/>
<reference evidence="3" key="1">
    <citation type="journal article" date="2017" name="Genome Biol.">
        <title>Comparative genomics reveals high biological diversity and specific adaptations in the industrially and medically important fungal genus Aspergillus.</title>
        <authorList>
            <person name="de Vries R.P."/>
            <person name="Riley R."/>
            <person name="Wiebenga A."/>
            <person name="Aguilar-Osorio G."/>
            <person name="Amillis S."/>
            <person name="Uchima C.A."/>
            <person name="Anderluh G."/>
            <person name="Asadollahi M."/>
            <person name="Askin M."/>
            <person name="Barry K."/>
            <person name="Battaglia E."/>
            <person name="Bayram O."/>
            <person name="Benocci T."/>
            <person name="Braus-Stromeyer S.A."/>
            <person name="Caldana C."/>
            <person name="Canovas D."/>
            <person name="Cerqueira G.C."/>
            <person name="Chen F."/>
            <person name="Chen W."/>
            <person name="Choi C."/>
            <person name="Clum A."/>
            <person name="Dos Santos R.A."/>
            <person name="Damasio A.R."/>
            <person name="Diallinas G."/>
            <person name="Emri T."/>
            <person name="Fekete E."/>
            <person name="Flipphi M."/>
            <person name="Freyberg S."/>
            <person name="Gallo A."/>
            <person name="Gournas C."/>
            <person name="Habgood R."/>
            <person name="Hainaut M."/>
            <person name="Harispe M.L."/>
            <person name="Henrissat B."/>
            <person name="Hilden K.S."/>
            <person name="Hope R."/>
            <person name="Hossain A."/>
            <person name="Karabika E."/>
            <person name="Karaffa L."/>
            <person name="Karanyi Z."/>
            <person name="Krasevec N."/>
            <person name="Kuo A."/>
            <person name="Kusch H."/>
            <person name="LaButti K."/>
            <person name="Lagendijk E.L."/>
            <person name="Lapidus A."/>
            <person name="Levasseur A."/>
            <person name="Lindquist E."/>
            <person name="Lipzen A."/>
            <person name="Logrieco A.F."/>
            <person name="MacCabe A."/>
            <person name="Maekelae M.R."/>
            <person name="Malavazi I."/>
            <person name="Melin P."/>
            <person name="Meyer V."/>
            <person name="Mielnichuk N."/>
            <person name="Miskei M."/>
            <person name="Molnar A.P."/>
            <person name="Mule G."/>
            <person name="Ngan C.Y."/>
            <person name="Orejas M."/>
            <person name="Orosz E."/>
            <person name="Ouedraogo J.P."/>
            <person name="Overkamp K.M."/>
            <person name="Park H.-S."/>
            <person name="Perrone G."/>
            <person name="Piumi F."/>
            <person name="Punt P.J."/>
            <person name="Ram A.F."/>
            <person name="Ramon A."/>
            <person name="Rauscher S."/>
            <person name="Record E."/>
            <person name="Riano-Pachon D.M."/>
            <person name="Robert V."/>
            <person name="Roehrig J."/>
            <person name="Ruller R."/>
            <person name="Salamov A."/>
            <person name="Salih N.S."/>
            <person name="Samson R.A."/>
            <person name="Sandor E."/>
            <person name="Sanguinetti M."/>
            <person name="Schuetze T."/>
            <person name="Sepcic K."/>
            <person name="Shelest E."/>
            <person name="Sherlock G."/>
            <person name="Sophianopoulou V."/>
            <person name="Squina F.M."/>
            <person name="Sun H."/>
            <person name="Susca A."/>
            <person name="Todd R.B."/>
            <person name="Tsang A."/>
            <person name="Unkles S.E."/>
            <person name="van de Wiele N."/>
            <person name="van Rossen-Uffink D."/>
            <person name="Oliveira J.V."/>
            <person name="Vesth T.C."/>
            <person name="Visser J."/>
            <person name="Yu J.-H."/>
            <person name="Zhou M."/>
            <person name="Andersen M.R."/>
            <person name="Archer D.B."/>
            <person name="Baker S.E."/>
            <person name="Benoit I."/>
            <person name="Brakhage A.A."/>
            <person name="Braus G.H."/>
            <person name="Fischer R."/>
            <person name="Frisvad J.C."/>
            <person name="Goldman G.H."/>
            <person name="Houbraken J."/>
            <person name="Oakley B."/>
            <person name="Pocsi I."/>
            <person name="Scazzocchio C."/>
            <person name="Seiboth B."/>
            <person name="vanKuyk P.A."/>
            <person name="Wortman J."/>
            <person name="Dyer P.S."/>
            <person name="Grigoriev I.V."/>
        </authorList>
    </citation>
    <scope>NUCLEOTIDE SEQUENCE [LARGE SCALE GENOMIC DNA]</scope>
    <source>
        <strain evidence="3">ITEM 5010</strain>
    </source>
</reference>